<accession>A0A7W7SV17</accession>
<protein>
    <submittedName>
        <fullName evidence="8">Propanol-preferring alcohol dehydrogenase</fullName>
        <ecNumber evidence="8">1.1.1.1</ecNumber>
    </submittedName>
</protein>
<evidence type="ECO:0000256" key="2">
    <source>
        <dbReference type="ARBA" id="ARBA00008072"/>
    </source>
</evidence>
<dbReference type="Gene3D" id="3.90.180.10">
    <property type="entry name" value="Medium-chain alcohol dehydrogenases, catalytic domain"/>
    <property type="match status" value="2"/>
</dbReference>
<dbReference type="SUPFAM" id="SSF50129">
    <property type="entry name" value="GroES-like"/>
    <property type="match status" value="1"/>
</dbReference>
<dbReference type="Pfam" id="PF00107">
    <property type="entry name" value="ADH_zinc_N"/>
    <property type="match status" value="1"/>
</dbReference>
<dbReference type="AlphaFoldDB" id="A0A7W7SV17"/>
<dbReference type="InterPro" id="IPR013149">
    <property type="entry name" value="ADH-like_C"/>
</dbReference>
<evidence type="ECO:0000256" key="5">
    <source>
        <dbReference type="ARBA" id="ARBA00023002"/>
    </source>
</evidence>
<dbReference type="RefSeq" id="WP_221449187.1">
    <property type="nucleotide sequence ID" value="NZ_JACHJW010000001.1"/>
</dbReference>
<dbReference type="InterPro" id="IPR002328">
    <property type="entry name" value="ADH_Zn_CS"/>
</dbReference>
<dbReference type="EMBL" id="JACHJW010000001">
    <property type="protein sequence ID" value="MBB4961492.1"/>
    <property type="molecule type" value="Genomic_DNA"/>
</dbReference>
<dbReference type="InterPro" id="IPR036291">
    <property type="entry name" value="NAD(P)-bd_dom_sf"/>
</dbReference>
<gene>
    <name evidence="8" type="ORF">FHR38_005225</name>
</gene>
<keyword evidence="4 6" id="KW-0862">Zinc</keyword>
<dbReference type="SUPFAM" id="SSF51735">
    <property type="entry name" value="NAD(P)-binding Rossmann-fold domains"/>
    <property type="match status" value="1"/>
</dbReference>
<evidence type="ECO:0000256" key="1">
    <source>
        <dbReference type="ARBA" id="ARBA00001947"/>
    </source>
</evidence>
<dbReference type="CDD" id="cd08254">
    <property type="entry name" value="hydroxyacyl_CoA_DH"/>
    <property type="match status" value="1"/>
</dbReference>
<evidence type="ECO:0000256" key="6">
    <source>
        <dbReference type="RuleBase" id="RU361277"/>
    </source>
</evidence>
<keyword evidence="5 8" id="KW-0560">Oxidoreductase</keyword>
<comment type="caution">
    <text evidence="8">The sequence shown here is derived from an EMBL/GenBank/DDBJ whole genome shotgun (WGS) entry which is preliminary data.</text>
</comment>
<name>A0A7W7SV17_9ACTN</name>
<evidence type="ECO:0000313" key="8">
    <source>
        <dbReference type="EMBL" id="MBB4961492.1"/>
    </source>
</evidence>
<dbReference type="GO" id="GO:0004022">
    <property type="term" value="F:alcohol dehydrogenase (NAD+) activity"/>
    <property type="evidence" value="ECO:0007669"/>
    <property type="project" value="UniProtKB-EC"/>
</dbReference>
<organism evidence="8 9">
    <name type="scientific">Micromonospora polyrhachis</name>
    <dbReference type="NCBI Taxonomy" id="1282883"/>
    <lineage>
        <taxon>Bacteria</taxon>
        <taxon>Bacillati</taxon>
        <taxon>Actinomycetota</taxon>
        <taxon>Actinomycetes</taxon>
        <taxon>Micromonosporales</taxon>
        <taxon>Micromonosporaceae</taxon>
        <taxon>Micromonospora</taxon>
    </lineage>
</organism>
<dbReference type="PROSITE" id="PS00059">
    <property type="entry name" value="ADH_ZINC"/>
    <property type="match status" value="1"/>
</dbReference>
<reference evidence="8 9" key="1">
    <citation type="submission" date="2020-08" db="EMBL/GenBank/DDBJ databases">
        <title>Sequencing the genomes of 1000 actinobacteria strains.</title>
        <authorList>
            <person name="Klenk H.-P."/>
        </authorList>
    </citation>
    <scope>NUCLEOTIDE SEQUENCE [LARGE SCALE GENOMIC DNA]</scope>
    <source>
        <strain evidence="8 9">DSM 45886</strain>
    </source>
</reference>
<dbReference type="GO" id="GO:0008270">
    <property type="term" value="F:zinc ion binding"/>
    <property type="evidence" value="ECO:0007669"/>
    <property type="project" value="InterPro"/>
</dbReference>
<keyword evidence="9" id="KW-1185">Reference proteome</keyword>
<sequence>MWAVIGTIIGRRPRMRAWQFEGTGKPIALNEVPDPQPGPGEVIIDVKAAGLCHSDLMYMEIGEATMPFLPMTQGHENAGVISALGAGVEGWKVGDVVGVCSSGVRPPLGMFTHGGFAGKLVANAPDLARVPAGLDLSLAALATDAGMTSYHAIIKAGGATAGMKVGVIGYGGLGQIGTRAAVLTGAEVHVAEMKEEVWGLATAAGAASVVRDAAEWSGQDFDLVVDYAGFDTTQKAIDAVKRGGEVVQVGLGRPTFTIATASILGKRIVGSLGGTVQDIEEVFDLLLRREIEPAYTEIAFEEIGASLERLRNNEVTGRLVARFGD</sequence>
<evidence type="ECO:0000259" key="7">
    <source>
        <dbReference type="SMART" id="SM00829"/>
    </source>
</evidence>
<dbReference type="Gene3D" id="3.40.50.720">
    <property type="entry name" value="NAD(P)-binding Rossmann-like Domain"/>
    <property type="match status" value="1"/>
</dbReference>
<dbReference type="InterPro" id="IPR013154">
    <property type="entry name" value="ADH-like_N"/>
</dbReference>
<evidence type="ECO:0000313" key="9">
    <source>
        <dbReference type="Proteomes" id="UP000578819"/>
    </source>
</evidence>
<dbReference type="PANTHER" id="PTHR43350:SF17">
    <property type="entry name" value="NAD-DEPENDENT ALCOHOL DEHYDROGENASE"/>
    <property type="match status" value="1"/>
</dbReference>
<feature type="domain" description="Enoyl reductase (ER)" evidence="7">
    <location>
        <begin position="22"/>
        <end position="321"/>
    </location>
</feature>
<keyword evidence="3 6" id="KW-0479">Metal-binding</keyword>
<comment type="similarity">
    <text evidence="2 6">Belongs to the zinc-containing alcohol dehydrogenase family.</text>
</comment>
<proteinExistence type="inferred from homology"/>
<dbReference type="Proteomes" id="UP000578819">
    <property type="component" value="Unassembled WGS sequence"/>
</dbReference>
<dbReference type="Pfam" id="PF08240">
    <property type="entry name" value="ADH_N"/>
    <property type="match status" value="1"/>
</dbReference>
<evidence type="ECO:0000256" key="3">
    <source>
        <dbReference type="ARBA" id="ARBA00022723"/>
    </source>
</evidence>
<comment type="cofactor">
    <cofactor evidence="1 6">
        <name>Zn(2+)</name>
        <dbReference type="ChEBI" id="CHEBI:29105"/>
    </cofactor>
</comment>
<dbReference type="EC" id="1.1.1.1" evidence="8"/>
<dbReference type="InterPro" id="IPR011032">
    <property type="entry name" value="GroES-like_sf"/>
</dbReference>
<dbReference type="PANTHER" id="PTHR43350">
    <property type="entry name" value="NAD-DEPENDENT ALCOHOL DEHYDROGENASE"/>
    <property type="match status" value="1"/>
</dbReference>
<evidence type="ECO:0000256" key="4">
    <source>
        <dbReference type="ARBA" id="ARBA00022833"/>
    </source>
</evidence>
<dbReference type="InterPro" id="IPR020843">
    <property type="entry name" value="ER"/>
</dbReference>
<dbReference type="SMART" id="SM00829">
    <property type="entry name" value="PKS_ER"/>
    <property type="match status" value="1"/>
</dbReference>